<evidence type="ECO:0000256" key="1">
    <source>
        <dbReference type="ARBA" id="ARBA00006484"/>
    </source>
</evidence>
<evidence type="ECO:0000313" key="6">
    <source>
        <dbReference type="Proteomes" id="UP001525379"/>
    </source>
</evidence>
<dbReference type="InterPro" id="IPR036291">
    <property type="entry name" value="NAD(P)-bd_dom_sf"/>
</dbReference>
<dbReference type="PRINTS" id="PR00080">
    <property type="entry name" value="SDRFAMILY"/>
</dbReference>
<sequence length="230" mass="24324">MTAASRPVALITGATRGIGRAIASELARTHHVIIGGRSRAAVDAVVAELGDASAFVADLAELSSIADRAAMLPELDVLVHSAGLIGPHEPIAEVNVDDLLQVFTVNVAAVHELTRITLPGLRARSGSVITINSGSGFTSHPNSSVYSASKFALRAWSDALRDEERAHGVRVTSIHPGRVATDMQQELRAMEGGEYREDDYLTPAAVAQAVRLAVETPRGGNIDELQIRPQ</sequence>
<dbReference type="Pfam" id="PF00106">
    <property type="entry name" value="adh_short"/>
    <property type="match status" value="1"/>
</dbReference>
<evidence type="ECO:0000256" key="3">
    <source>
        <dbReference type="RuleBase" id="RU000363"/>
    </source>
</evidence>
<evidence type="ECO:0000313" key="5">
    <source>
        <dbReference type="EMBL" id="MCT2043446.1"/>
    </source>
</evidence>
<reference evidence="5 6" key="1">
    <citation type="submission" date="2022-04" db="EMBL/GenBank/DDBJ databases">
        <title>Human microbiome associated bacterial genomes.</title>
        <authorList>
            <person name="Sandstrom S."/>
            <person name="Salamzade R."/>
            <person name="Kalan L.R."/>
        </authorList>
    </citation>
    <scope>NUCLEOTIDE SEQUENCE [LARGE SCALE GENOMIC DNA]</scope>
    <source>
        <strain evidence="6">p3-SID1799</strain>
    </source>
</reference>
<gene>
    <name evidence="5" type="ORF">M3D15_08920</name>
</gene>
<dbReference type="PROSITE" id="PS00061">
    <property type="entry name" value="ADH_SHORT"/>
    <property type="match status" value="1"/>
</dbReference>
<feature type="domain" description="Ketoreductase" evidence="4">
    <location>
        <begin position="7"/>
        <end position="182"/>
    </location>
</feature>
<dbReference type="SMART" id="SM00822">
    <property type="entry name" value="PKS_KR"/>
    <property type="match status" value="1"/>
</dbReference>
<dbReference type="InterPro" id="IPR020904">
    <property type="entry name" value="Sc_DH/Rdtase_CS"/>
</dbReference>
<dbReference type="Gene3D" id="3.40.50.720">
    <property type="entry name" value="NAD(P)-binding Rossmann-like Domain"/>
    <property type="match status" value="1"/>
</dbReference>
<dbReference type="Proteomes" id="UP001525379">
    <property type="component" value="Unassembled WGS sequence"/>
</dbReference>
<dbReference type="RefSeq" id="WP_260104608.1">
    <property type="nucleotide sequence ID" value="NZ_JALXSQ010000044.1"/>
</dbReference>
<dbReference type="InterPro" id="IPR057326">
    <property type="entry name" value="KR_dom"/>
</dbReference>
<evidence type="ECO:0000256" key="2">
    <source>
        <dbReference type="ARBA" id="ARBA00023002"/>
    </source>
</evidence>
<keyword evidence="6" id="KW-1185">Reference proteome</keyword>
<comment type="similarity">
    <text evidence="1 3">Belongs to the short-chain dehydrogenases/reductases (SDR) family.</text>
</comment>
<accession>A0ABT2HYP6</accession>
<proteinExistence type="inferred from homology"/>
<dbReference type="PRINTS" id="PR00081">
    <property type="entry name" value="GDHRDH"/>
</dbReference>
<protein>
    <submittedName>
        <fullName evidence="5">SDR family oxidoreductase</fullName>
    </submittedName>
</protein>
<comment type="caution">
    <text evidence="5">The sequence shown here is derived from an EMBL/GenBank/DDBJ whole genome shotgun (WGS) entry which is preliminary data.</text>
</comment>
<dbReference type="EMBL" id="JALXSQ010000044">
    <property type="protein sequence ID" value="MCT2043446.1"/>
    <property type="molecule type" value="Genomic_DNA"/>
</dbReference>
<dbReference type="PANTHER" id="PTHR44196:SF1">
    <property type="entry name" value="DEHYDROGENASE_REDUCTASE SDR FAMILY MEMBER 7B"/>
    <property type="match status" value="1"/>
</dbReference>
<organism evidence="5 6">
    <name type="scientific">Pseudoclavibacter albus</name>
    <dbReference type="NCBI Taxonomy" id="272241"/>
    <lineage>
        <taxon>Bacteria</taxon>
        <taxon>Bacillati</taxon>
        <taxon>Actinomycetota</taxon>
        <taxon>Actinomycetes</taxon>
        <taxon>Micrococcales</taxon>
        <taxon>Microbacteriaceae</taxon>
        <taxon>Pseudoclavibacter</taxon>
    </lineage>
</organism>
<dbReference type="InterPro" id="IPR002347">
    <property type="entry name" value="SDR_fam"/>
</dbReference>
<name>A0ABT2HYP6_9MICO</name>
<dbReference type="PANTHER" id="PTHR44196">
    <property type="entry name" value="DEHYDROGENASE/REDUCTASE SDR FAMILY MEMBER 7B"/>
    <property type="match status" value="1"/>
</dbReference>
<keyword evidence="2" id="KW-0560">Oxidoreductase</keyword>
<dbReference type="NCBIfam" id="NF006073">
    <property type="entry name" value="PRK08219.1"/>
    <property type="match status" value="1"/>
</dbReference>
<evidence type="ECO:0000259" key="4">
    <source>
        <dbReference type="SMART" id="SM00822"/>
    </source>
</evidence>
<dbReference type="SUPFAM" id="SSF51735">
    <property type="entry name" value="NAD(P)-binding Rossmann-fold domains"/>
    <property type="match status" value="1"/>
</dbReference>